<sequence>MNPEKVLEEIAIAIKHRCPSTTLRWYIIWYYGRISCVPSNFDTPVKFVLGEFTERMVEEGFTVVYWNQLKTNITQFHKEIYDNTPAGGSDFP</sequence>
<reference evidence="1" key="1">
    <citation type="journal article" date="2014" name="Front. Microbiol.">
        <title>High frequency of phylogenetically diverse reductive dehalogenase-homologous genes in deep subseafloor sedimentary metagenomes.</title>
        <authorList>
            <person name="Kawai M."/>
            <person name="Futagami T."/>
            <person name="Toyoda A."/>
            <person name="Takaki Y."/>
            <person name="Nishi S."/>
            <person name="Hori S."/>
            <person name="Arai W."/>
            <person name="Tsubouchi T."/>
            <person name="Morono Y."/>
            <person name="Uchiyama I."/>
            <person name="Ito T."/>
            <person name="Fujiyama A."/>
            <person name="Inagaki F."/>
            <person name="Takami H."/>
        </authorList>
    </citation>
    <scope>NUCLEOTIDE SEQUENCE</scope>
    <source>
        <strain evidence="1">Expedition CK06-06</strain>
    </source>
</reference>
<proteinExistence type="predicted"/>
<accession>X1J815</accession>
<evidence type="ECO:0000313" key="1">
    <source>
        <dbReference type="EMBL" id="GAH90107.1"/>
    </source>
</evidence>
<dbReference type="AlphaFoldDB" id="X1J815"/>
<comment type="caution">
    <text evidence="1">The sequence shown here is derived from an EMBL/GenBank/DDBJ whole genome shotgun (WGS) entry which is preliminary data.</text>
</comment>
<dbReference type="EMBL" id="BARV01002148">
    <property type="protein sequence ID" value="GAH90107.1"/>
    <property type="molecule type" value="Genomic_DNA"/>
</dbReference>
<gene>
    <name evidence="1" type="ORF">S06H3_05712</name>
</gene>
<protein>
    <submittedName>
        <fullName evidence="1">Uncharacterized protein</fullName>
    </submittedName>
</protein>
<name>X1J815_9ZZZZ</name>
<organism evidence="1">
    <name type="scientific">marine sediment metagenome</name>
    <dbReference type="NCBI Taxonomy" id="412755"/>
    <lineage>
        <taxon>unclassified sequences</taxon>
        <taxon>metagenomes</taxon>
        <taxon>ecological metagenomes</taxon>
    </lineage>
</organism>